<reference evidence="3" key="1">
    <citation type="journal article" date="2021" name="Front. Microbiol.">
        <title>Presence and Characterization of a Novel cfr-Carrying Tn558 Transposon Derivative in Staphylococcus delphini Isolated From Retail Food.</title>
        <authorList>
            <person name="Zhang F."/>
            <person name="Wu S."/>
            <person name="Huang J."/>
            <person name="Yang R."/>
            <person name="Zhang J."/>
            <person name="Lei T."/>
            <person name="Dai J."/>
            <person name="Ding Y."/>
            <person name="Xue L."/>
            <person name="Wang J."/>
            <person name="Chen M."/>
            <person name="Wu Q."/>
        </authorList>
    </citation>
    <scope>NUCLEOTIDE SEQUENCE</scope>
    <source>
        <strain evidence="3">2794-1</strain>
    </source>
</reference>
<dbReference type="InterPro" id="IPR005182">
    <property type="entry name" value="YdbS-like_PH"/>
</dbReference>
<name>A0AAQ0IGX8_9STAP</name>
<proteinExistence type="predicted"/>
<feature type="transmembrane region" description="Helical" evidence="1">
    <location>
        <begin position="21"/>
        <end position="40"/>
    </location>
</feature>
<evidence type="ECO:0000313" key="3">
    <source>
        <dbReference type="EMBL" id="QUM70131.1"/>
    </source>
</evidence>
<keyword evidence="1" id="KW-1133">Transmembrane helix</keyword>
<dbReference type="Pfam" id="PF03703">
    <property type="entry name" value="bPH_2"/>
    <property type="match status" value="1"/>
</dbReference>
<dbReference type="EMBL" id="CP063367">
    <property type="protein sequence ID" value="QUM70131.1"/>
    <property type="molecule type" value="Genomic_DNA"/>
</dbReference>
<dbReference type="Proteomes" id="UP000675994">
    <property type="component" value="Chromosome"/>
</dbReference>
<accession>A0AAQ0IGX8</accession>
<sequence>MQLEFTKSPRSAARYLKIWHAILLLMSLIGVAIGALIWFYNSLPFYGVYIFTGVAIIYSLFFMIRALIIYRYFQYRVTERYIEINKNWWFKHNEVIQIERIQYVKRKSGPLMRHFQLNRLTFYTAGHELDLPLLFDEKINEIERHCLTQLERGDSDV</sequence>
<organism evidence="3 4">
    <name type="scientific">Staphylococcus delphini</name>
    <dbReference type="NCBI Taxonomy" id="53344"/>
    <lineage>
        <taxon>Bacteria</taxon>
        <taxon>Bacillati</taxon>
        <taxon>Bacillota</taxon>
        <taxon>Bacilli</taxon>
        <taxon>Bacillales</taxon>
        <taxon>Staphylococcaceae</taxon>
        <taxon>Staphylococcus</taxon>
        <taxon>Staphylococcus intermedius group</taxon>
    </lineage>
</organism>
<keyword evidence="1" id="KW-0812">Transmembrane</keyword>
<dbReference type="PANTHER" id="PTHR34473:SF2">
    <property type="entry name" value="UPF0699 TRANSMEMBRANE PROTEIN YDBT"/>
    <property type="match status" value="1"/>
</dbReference>
<dbReference type="PANTHER" id="PTHR34473">
    <property type="entry name" value="UPF0699 TRANSMEMBRANE PROTEIN YDBS"/>
    <property type="match status" value="1"/>
</dbReference>
<evidence type="ECO:0000256" key="1">
    <source>
        <dbReference type="SAM" id="Phobius"/>
    </source>
</evidence>
<dbReference type="RefSeq" id="WP_212575274.1">
    <property type="nucleotide sequence ID" value="NZ_CP063367.1"/>
</dbReference>
<evidence type="ECO:0000313" key="4">
    <source>
        <dbReference type="Proteomes" id="UP000675994"/>
    </source>
</evidence>
<evidence type="ECO:0000259" key="2">
    <source>
        <dbReference type="Pfam" id="PF03703"/>
    </source>
</evidence>
<keyword evidence="1" id="KW-0472">Membrane</keyword>
<dbReference type="AlphaFoldDB" id="A0AAQ0IGX8"/>
<feature type="transmembrane region" description="Helical" evidence="1">
    <location>
        <begin position="46"/>
        <end position="70"/>
    </location>
</feature>
<protein>
    <submittedName>
        <fullName evidence="3">PH domain-containing protein</fullName>
    </submittedName>
</protein>
<feature type="domain" description="YdbS-like PH" evidence="2">
    <location>
        <begin position="70"/>
        <end position="146"/>
    </location>
</feature>
<gene>
    <name evidence="3" type="ORF">IPU22_04055</name>
</gene>